<evidence type="ECO:0000313" key="1">
    <source>
        <dbReference type="EnsemblPlants" id="AET2Gv20964700.2"/>
    </source>
</evidence>
<protein>
    <submittedName>
        <fullName evidence="1">Uncharacterized protein</fullName>
    </submittedName>
</protein>
<accession>A0A453CUK3</accession>
<proteinExistence type="predicted"/>
<dbReference type="Gramene" id="AET2Gv20964700.2">
    <property type="protein sequence ID" value="AET2Gv20964700.2"/>
    <property type="gene ID" value="AET2Gv20964700"/>
</dbReference>
<name>A0A453CUK3_AEGTS</name>
<dbReference type="AlphaFoldDB" id="A0A453CUK3"/>
<reference evidence="1" key="3">
    <citation type="journal article" date="2017" name="Nature">
        <title>Genome sequence of the progenitor of the wheat D genome Aegilops tauschii.</title>
        <authorList>
            <person name="Luo M.C."/>
            <person name="Gu Y.Q."/>
            <person name="Puiu D."/>
            <person name="Wang H."/>
            <person name="Twardziok S.O."/>
            <person name="Deal K.R."/>
            <person name="Huo N."/>
            <person name="Zhu T."/>
            <person name="Wang L."/>
            <person name="Wang Y."/>
            <person name="McGuire P.E."/>
            <person name="Liu S."/>
            <person name="Long H."/>
            <person name="Ramasamy R.K."/>
            <person name="Rodriguez J.C."/>
            <person name="Van S.L."/>
            <person name="Yuan L."/>
            <person name="Wang Z."/>
            <person name="Xia Z."/>
            <person name="Xiao L."/>
            <person name="Anderson O.D."/>
            <person name="Ouyang S."/>
            <person name="Liang Y."/>
            <person name="Zimin A.V."/>
            <person name="Pertea G."/>
            <person name="Qi P."/>
            <person name="Bennetzen J.L."/>
            <person name="Dai X."/>
            <person name="Dawson M.W."/>
            <person name="Muller H.G."/>
            <person name="Kugler K."/>
            <person name="Rivarola-Duarte L."/>
            <person name="Spannagl M."/>
            <person name="Mayer K.F.X."/>
            <person name="Lu F.H."/>
            <person name="Bevan M.W."/>
            <person name="Leroy P."/>
            <person name="Li P."/>
            <person name="You F.M."/>
            <person name="Sun Q."/>
            <person name="Liu Z."/>
            <person name="Lyons E."/>
            <person name="Wicker T."/>
            <person name="Salzberg S.L."/>
            <person name="Devos K.M."/>
            <person name="Dvorak J."/>
        </authorList>
    </citation>
    <scope>NUCLEOTIDE SEQUENCE [LARGE SCALE GENOMIC DNA]</scope>
    <source>
        <strain evidence="1">cv. AL8/78</strain>
    </source>
</reference>
<reference evidence="1" key="5">
    <citation type="journal article" date="2021" name="G3 (Bethesda)">
        <title>Aegilops tauschii genome assembly Aet v5.0 features greater sequence contiguity and improved annotation.</title>
        <authorList>
            <person name="Wang L."/>
            <person name="Zhu T."/>
            <person name="Rodriguez J.C."/>
            <person name="Deal K.R."/>
            <person name="Dubcovsky J."/>
            <person name="McGuire P.E."/>
            <person name="Lux T."/>
            <person name="Spannagl M."/>
            <person name="Mayer K.F.X."/>
            <person name="Baldrich P."/>
            <person name="Meyers B.C."/>
            <person name="Huo N."/>
            <person name="Gu Y.Q."/>
            <person name="Zhou H."/>
            <person name="Devos K.M."/>
            <person name="Bennetzen J.L."/>
            <person name="Unver T."/>
            <person name="Budak H."/>
            <person name="Gulick P.J."/>
            <person name="Galiba G."/>
            <person name="Kalapos B."/>
            <person name="Nelson D.R."/>
            <person name="Li P."/>
            <person name="You F.M."/>
            <person name="Luo M.C."/>
            <person name="Dvorak J."/>
        </authorList>
    </citation>
    <scope>NUCLEOTIDE SEQUENCE [LARGE SCALE GENOMIC DNA]</scope>
    <source>
        <strain evidence="1">cv. AL8/78</strain>
    </source>
</reference>
<organism evidence="1 2">
    <name type="scientific">Aegilops tauschii subsp. strangulata</name>
    <name type="common">Goatgrass</name>
    <dbReference type="NCBI Taxonomy" id="200361"/>
    <lineage>
        <taxon>Eukaryota</taxon>
        <taxon>Viridiplantae</taxon>
        <taxon>Streptophyta</taxon>
        <taxon>Embryophyta</taxon>
        <taxon>Tracheophyta</taxon>
        <taxon>Spermatophyta</taxon>
        <taxon>Magnoliopsida</taxon>
        <taxon>Liliopsida</taxon>
        <taxon>Poales</taxon>
        <taxon>Poaceae</taxon>
        <taxon>BOP clade</taxon>
        <taxon>Pooideae</taxon>
        <taxon>Triticodae</taxon>
        <taxon>Triticeae</taxon>
        <taxon>Triticinae</taxon>
        <taxon>Aegilops</taxon>
    </lineage>
</organism>
<dbReference type="EnsemblPlants" id="AET2Gv20964700.2">
    <property type="protein sequence ID" value="AET2Gv20964700.2"/>
    <property type="gene ID" value="AET2Gv20964700"/>
</dbReference>
<keyword evidence="2" id="KW-1185">Reference proteome</keyword>
<evidence type="ECO:0000313" key="2">
    <source>
        <dbReference type="Proteomes" id="UP000015105"/>
    </source>
</evidence>
<sequence>SHSGLPHRFFCERNLPRSILHSPLAVFLFQPRFGAYTIPSRREGYAAACLPASSQIKTLKASRTLLLCPVLPFISLPSPLRLHSTLSTFQHGRLTPARSSSAGLRQGLCRRSLPYSYRRRWCTVYTAGKLATEARPGTAAVSAGRGSRQLHVSTPSHRSVWLATVLLYFLVL</sequence>
<dbReference type="Proteomes" id="UP000015105">
    <property type="component" value="Chromosome 2D"/>
</dbReference>
<reference evidence="1" key="4">
    <citation type="submission" date="2019-03" db="UniProtKB">
        <authorList>
            <consortium name="EnsemblPlants"/>
        </authorList>
    </citation>
    <scope>IDENTIFICATION</scope>
</reference>
<reference evidence="2" key="1">
    <citation type="journal article" date="2014" name="Science">
        <title>Ancient hybridizations among the ancestral genomes of bread wheat.</title>
        <authorList>
            <consortium name="International Wheat Genome Sequencing Consortium,"/>
            <person name="Marcussen T."/>
            <person name="Sandve S.R."/>
            <person name="Heier L."/>
            <person name="Spannagl M."/>
            <person name="Pfeifer M."/>
            <person name="Jakobsen K.S."/>
            <person name="Wulff B.B."/>
            <person name="Steuernagel B."/>
            <person name="Mayer K.F."/>
            <person name="Olsen O.A."/>
        </authorList>
    </citation>
    <scope>NUCLEOTIDE SEQUENCE [LARGE SCALE GENOMIC DNA]</scope>
    <source>
        <strain evidence="2">cv. AL8/78</strain>
    </source>
</reference>
<reference evidence="2" key="2">
    <citation type="journal article" date="2017" name="Nat. Plants">
        <title>The Aegilops tauschii genome reveals multiple impacts of transposons.</title>
        <authorList>
            <person name="Zhao G."/>
            <person name="Zou C."/>
            <person name="Li K."/>
            <person name="Wang K."/>
            <person name="Li T."/>
            <person name="Gao L."/>
            <person name="Zhang X."/>
            <person name="Wang H."/>
            <person name="Yang Z."/>
            <person name="Liu X."/>
            <person name="Jiang W."/>
            <person name="Mao L."/>
            <person name="Kong X."/>
            <person name="Jiao Y."/>
            <person name="Jia J."/>
        </authorList>
    </citation>
    <scope>NUCLEOTIDE SEQUENCE [LARGE SCALE GENOMIC DNA]</scope>
    <source>
        <strain evidence="2">cv. AL8/78</strain>
    </source>
</reference>